<dbReference type="InterPro" id="IPR059024">
    <property type="entry name" value="SYNRG_C"/>
</dbReference>
<dbReference type="InterPro" id="IPR039656">
    <property type="entry name" value="SYNRG"/>
</dbReference>
<dbReference type="SMART" id="SM00027">
    <property type="entry name" value="EH"/>
    <property type="match status" value="1"/>
</dbReference>
<feature type="compositionally biased region" description="Low complexity" evidence="1">
    <location>
        <begin position="453"/>
        <end position="464"/>
    </location>
</feature>
<dbReference type="PANTHER" id="PTHR15463">
    <property type="entry name" value="AP1 GAMMA SUBUNIT BINDING PROTEIN 1"/>
    <property type="match status" value="1"/>
</dbReference>
<dbReference type="InterPro" id="IPR000261">
    <property type="entry name" value="EH_dom"/>
</dbReference>
<evidence type="ECO:0000313" key="4">
    <source>
        <dbReference type="WBParaSite" id="PSAMB.scaffold21size117079.g535.t1"/>
    </source>
</evidence>
<evidence type="ECO:0000256" key="1">
    <source>
        <dbReference type="SAM" id="MobiDB-lite"/>
    </source>
</evidence>
<feature type="region of interest" description="Disordered" evidence="1">
    <location>
        <begin position="1"/>
        <end position="28"/>
    </location>
</feature>
<dbReference type="Gene3D" id="1.10.238.10">
    <property type="entry name" value="EF-hand"/>
    <property type="match status" value="1"/>
</dbReference>
<keyword evidence="3" id="KW-1185">Reference proteome</keyword>
<dbReference type="Proteomes" id="UP000887566">
    <property type="component" value="Unplaced"/>
</dbReference>
<reference evidence="4" key="1">
    <citation type="submission" date="2022-11" db="UniProtKB">
        <authorList>
            <consortium name="WormBaseParasite"/>
        </authorList>
    </citation>
    <scope>IDENTIFICATION</scope>
</reference>
<name>A0A914VLS8_9BILA</name>
<organism evidence="3 4">
    <name type="scientific">Plectus sambesii</name>
    <dbReference type="NCBI Taxonomy" id="2011161"/>
    <lineage>
        <taxon>Eukaryota</taxon>
        <taxon>Metazoa</taxon>
        <taxon>Ecdysozoa</taxon>
        <taxon>Nematoda</taxon>
        <taxon>Chromadorea</taxon>
        <taxon>Plectida</taxon>
        <taxon>Plectina</taxon>
        <taxon>Plectoidea</taxon>
        <taxon>Plectidae</taxon>
        <taxon>Plectus</taxon>
    </lineage>
</organism>
<dbReference type="GO" id="GO:0030130">
    <property type="term" value="C:clathrin coat of trans-Golgi network vesicle"/>
    <property type="evidence" value="ECO:0007669"/>
    <property type="project" value="TreeGrafter"/>
</dbReference>
<dbReference type="PROSITE" id="PS50031">
    <property type="entry name" value="EH"/>
    <property type="match status" value="1"/>
</dbReference>
<dbReference type="Pfam" id="PF25999">
    <property type="entry name" value="SYNRG_C"/>
    <property type="match status" value="1"/>
</dbReference>
<dbReference type="SUPFAM" id="SSF47473">
    <property type="entry name" value="EF-hand"/>
    <property type="match status" value="1"/>
</dbReference>
<protein>
    <submittedName>
        <fullName evidence="4">EH domain-containing protein</fullName>
    </submittedName>
</protein>
<evidence type="ECO:0000313" key="3">
    <source>
        <dbReference type="Proteomes" id="UP000887566"/>
    </source>
</evidence>
<feature type="region of interest" description="Disordered" evidence="1">
    <location>
        <begin position="421"/>
        <end position="464"/>
    </location>
</feature>
<dbReference type="PANTHER" id="PTHR15463:SF2">
    <property type="entry name" value="SYNERGIN GAMMA"/>
    <property type="match status" value="1"/>
</dbReference>
<feature type="domain" description="EH" evidence="2">
    <location>
        <begin position="173"/>
        <end position="267"/>
    </location>
</feature>
<accession>A0A914VLS8</accession>
<dbReference type="AlphaFoldDB" id="A0A914VLS8"/>
<proteinExistence type="predicted"/>
<feature type="compositionally biased region" description="Polar residues" evidence="1">
    <location>
        <begin position="430"/>
        <end position="447"/>
    </location>
</feature>
<dbReference type="InterPro" id="IPR011992">
    <property type="entry name" value="EF-hand-dom_pair"/>
</dbReference>
<dbReference type="WBParaSite" id="PSAMB.scaffold21size117079.g535.t1">
    <property type="protein sequence ID" value="PSAMB.scaffold21size117079.g535.t1"/>
    <property type="gene ID" value="PSAMB.scaffold21size117079.g535"/>
</dbReference>
<evidence type="ECO:0000259" key="2">
    <source>
        <dbReference type="PROSITE" id="PS50031"/>
    </source>
</evidence>
<sequence length="682" mass="72477">MMPRQQTPQNAGFNQFVGPQTPQGSMGPQIAQLSAVNGGISAQNAMFQGNGGGGGQYRPPTQTDVRAMQKAMEMQRQRERLQGMALNGGVTPMALNPELMIDSFLQANVSAGLTDMAAHPQMRFPHQQNLNPGAMGAQMRMPLEQASMAAVASVSQQLGGVPMAGQLPALFSDENKIPAVYYQALALCSMNNQLPNTALVYNLMVTSKLSRDTLGFIWSLVNRTLPGQLTRPEFFAYLALIALAQNGQTPSYQALMGLQALPIPKLQLPSMTTATLNAAQSNSTPSLSPSTSAQWSSQTTKTANYIISTAPLEPATTTMSRNKRTTSDEFGDFAGFTTAGGTVSSANAASGNGDKYAALKELNDNGPEPLAAASGDIDLLGGDLSTHVTMDKPTSKPPLYASGLLLDEPLSESATAKSLDFVKKGGDSPDVTSANNNGALKPPSSSKEPAIHSSELTSSSSDSNALDSLSGLTFDAPVMIPTTELPVYDKYAAIKQENGGCNGIGQADQAFNVWMRCLDAMQELLTAACQLFSQASSSTVCRSVMATERGGQYLQSIALAYGVAARIRFSLKTTTFQTDEKLVHLLGELEHLWHSLLGYAVGFEHLMITPTNAELAEGFLTQKSKECDQACGVCLLSVAKSYASADPSQLDYAGRCYHPQCANFWINCVESLLPSLQLSTLL</sequence>